<comment type="caution">
    <text evidence="1">The sequence shown here is derived from an EMBL/GenBank/DDBJ whole genome shotgun (WGS) entry which is preliminary data.</text>
</comment>
<proteinExistence type="predicted"/>
<sequence>MSTTTMSKHLVLPSRGRAFTSMSTPTMITQIAAGDQYGGGEGAKRIKLTLPAPNPDALRTKFQVSSGLDRILTSIPQILRDEPLKDGSSLHSLYTDCTRILRDAQKDATDAVLLDRIIHVAIDSIQAHADLLQRRIRADTRVIGGPGSVGSNGMDFLRSMLEQWKIWESATFTPIGMSPSMAASCPLPGLSPFFGYSENSGPVSELSQISHNIVRAFTTFTLRLGASQPYIELYVAETAAFITHAASAWMTRISSSVTSPPLSSSQPATAFVRWVTHKLDEIQGRTEYLFQPTTTNPDGSPIESKAKEAWKQVKQIIERDVVETLVVQVARQALTEAMEGSDVQALKRLYTLLTSVKKFTEFRKVLSAHVKTHATNLISKPENDSTMVQSLIEFKRFCDSSIASLYDPANPANPAAFKTAEGEIKEARRRLALEGEVRDGLKAGMETRQAVPAELIAKHLHRLMEKGQGTRSEADWDRLMDEIVDLVKFTKDKDIFKEFYINQLAKRLLSGRSASNEDEIKMVKKLQIGECGVSSLDRCAEADTRSLSEFGEEFTTGDAMMKDLAQSEDMNKKWNDARMTNGKDPSTLSVHVLSQGQWPPYKPLTTGWENLSVPRNMQQQLDDFASWYGHTFSGRVLSWRHQHSSVTMTARFPAGNKEIDVSLFQAMVLLQFNDTKSLSFQEIFARTGIGEVWCFWCLPHFIYLYSFCAERQELIRTLQSLYALKATRMLVKRPPGKEVDPTDKFIWNGGFSREDRIRFKINQLQQDMTAEESRQTNEKVFEDRNLTLDAQIVRIMKGKKALKLPDLINAVVDAVKNMFQPEVKAIKTQVESLIEREYLERDEKDRNLLKYLA</sequence>
<organism evidence="1 2">
    <name type="scientific">Naganishia cerealis</name>
    <dbReference type="NCBI Taxonomy" id="610337"/>
    <lineage>
        <taxon>Eukaryota</taxon>
        <taxon>Fungi</taxon>
        <taxon>Dikarya</taxon>
        <taxon>Basidiomycota</taxon>
        <taxon>Agaricomycotina</taxon>
        <taxon>Tremellomycetes</taxon>
        <taxon>Filobasidiales</taxon>
        <taxon>Filobasidiaceae</taxon>
        <taxon>Naganishia</taxon>
    </lineage>
</organism>
<reference evidence="1" key="1">
    <citation type="submission" date="2023-04" db="EMBL/GenBank/DDBJ databases">
        <title>Draft Genome sequencing of Naganishia species isolated from polar environments using Oxford Nanopore Technology.</title>
        <authorList>
            <person name="Leo P."/>
            <person name="Venkateswaran K."/>
        </authorList>
    </citation>
    <scope>NUCLEOTIDE SEQUENCE</scope>
    <source>
        <strain evidence="1">MNA-CCFEE 5261</strain>
    </source>
</reference>
<accession>A0ACC2UWH3</accession>
<keyword evidence="2" id="KW-1185">Reference proteome</keyword>
<evidence type="ECO:0000313" key="1">
    <source>
        <dbReference type="EMBL" id="KAJ9090722.1"/>
    </source>
</evidence>
<evidence type="ECO:0000313" key="2">
    <source>
        <dbReference type="Proteomes" id="UP001241377"/>
    </source>
</evidence>
<protein>
    <submittedName>
        <fullName evidence="1">Uncharacterized protein</fullName>
    </submittedName>
</protein>
<name>A0ACC2UWH3_9TREE</name>
<dbReference type="EMBL" id="JASBWR010000163">
    <property type="protein sequence ID" value="KAJ9090722.1"/>
    <property type="molecule type" value="Genomic_DNA"/>
</dbReference>
<dbReference type="Proteomes" id="UP001241377">
    <property type="component" value="Unassembled WGS sequence"/>
</dbReference>
<gene>
    <name evidence="1" type="ORF">QFC19_009464</name>
</gene>